<protein>
    <submittedName>
        <fullName evidence="1">Uncharacterized protein</fullName>
    </submittedName>
</protein>
<accession>A0A1G6VN47</accession>
<reference evidence="2" key="1">
    <citation type="submission" date="2016-10" db="EMBL/GenBank/DDBJ databases">
        <authorList>
            <person name="Varghese N."/>
            <person name="Submissions S."/>
        </authorList>
    </citation>
    <scope>NUCLEOTIDE SEQUENCE [LARGE SCALE GENOMIC DNA]</scope>
    <source>
        <strain evidence="2">IBRC-M 10403</strain>
    </source>
</reference>
<dbReference type="Proteomes" id="UP000199501">
    <property type="component" value="Unassembled WGS sequence"/>
</dbReference>
<evidence type="ECO:0000313" key="1">
    <source>
        <dbReference type="EMBL" id="SDD54998.1"/>
    </source>
</evidence>
<dbReference type="AlphaFoldDB" id="A0A1G6VN47"/>
<dbReference type="STRING" id="1271860.SAMN05216174_1135"/>
<sequence length="241" mass="26059">MVVEHDNLAHLLRNVRTGDDARAVEAEAGLAEGWLAPWLAGRAALRGLARPTSGQMTRLAAALGVPAIDVVFAMVSAFHTANPQPIDPEGRVGAFLRNVAEGRITDVRSNAKNMLVVAVLDIWTDLRVLHPNVPRISAILPSEHRCPTMVGTTLHLGPGDYARTPETVLATLLHAAAHAFLAGGDTHDRWFNETAGHFGLGPPQHDFAASWDQWTPQPSALDSYRAHLDNLRRLISLAHST</sequence>
<name>A0A1G6VN47_9PSEU</name>
<keyword evidence="2" id="KW-1185">Reference proteome</keyword>
<dbReference type="EMBL" id="FMZZ01000013">
    <property type="protein sequence ID" value="SDD54998.1"/>
    <property type="molecule type" value="Genomic_DNA"/>
</dbReference>
<evidence type="ECO:0000313" key="2">
    <source>
        <dbReference type="Proteomes" id="UP000199501"/>
    </source>
</evidence>
<gene>
    <name evidence="1" type="ORF">SAMN05216174_1135</name>
</gene>
<organism evidence="1 2">
    <name type="scientific">Actinokineospora iranica</name>
    <dbReference type="NCBI Taxonomy" id="1271860"/>
    <lineage>
        <taxon>Bacteria</taxon>
        <taxon>Bacillati</taxon>
        <taxon>Actinomycetota</taxon>
        <taxon>Actinomycetes</taxon>
        <taxon>Pseudonocardiales</taxon>
        <taxon>Pseudonocardiaceae</taxon>
        <taxon>Actinokineospora</taxon>
    </lineage>
</organism>
<proteinExistence type="predicted"/>